<dbReference type="InterPro" id="IPR000836">
    <property type="entry name" value="PRTase_dom"/>
</dbReference>
<dbReference type="Pfam" id="PF09182">
    <property type="entry name" value="PuR_N"/>
    <property type="match status" value="1"/>
</dbReference>
<evidence type="ECO:0000256" key="3">
    <source>
        <dbReference type="ARBA" id="ARBA00023125"/>
    </source>
</evidence>
<dbReference type="InterPro" id="IPR029057">
    <property type="entry name" value="PRTase-like"/>
</dbReference>
<dbReference type="GO" id="GO:0045892">
    <property type="term" value="P:negative regulation of DNA-templated transcription"/>
    <property type="evidence" value="ECO:0007669"/>
    <property type="project" value="InterPro"/>
</dbReference>
<name>A0A6M0H769_9CLOT</name>
<comment type="similarity">
    <text evidence="5">Belongs to the purine/pyrimidine phosphoribosyltransferase family. PurR subfamily.</text>
</comment>
<evidence type="ECO:0000256" key="4">
    <source>
        <dbReference type="ARBA" id="ARBA00023163"/>
    </source>
</evidence>
<proteinExistence type="inferred from homology"/>
<feature type="domain" description="Bacterial purine repressor N-terminal" evidence="7">
    <location>
        <begin position="10"/>
        <end position="77"/>
    </location>
</feature>
<feature type="domain" description="Phosphoribosyltransferase" evidence="6">
    <location>
        <begin position="116"/>
        <end position="258"/>
    </location>
</feature>
<evidence type="ECO:0000256" key="2">
    <source>
        <dbReference type="ARBA" id="ARBA00023015"/>
    </source>
</evidence>
<gene>
    <name evidence="8" type="primary">purR</name>
    <name evidence="8" type="ORF">G3M99_12705</name>
</gene>
<dbReference type="EMBL" id="JAAGPU010000024">
    <property type="protein sequence ID" value="NEU05691.1"/>
    <property type="molecule type" value="Genomic_DNA"/>
</dbReference>
<dbReference type="InterPro" id="IPR050118">
    <property type="entry name" value="Pur/Pyrimidine_PRTase"/>
</dbReference>
<evidence type="ECO:0000256" key="1">
    <source>
        <dbReference type="ARBA" id="ARBA00011738"/>
    </source>
</evidence>
<dbReference type="AlphaFoldDB" id="A0A6M0H769"/>
<dbReference type="InterPro" id="IPR015265">
    <property type="entry name" value="PuR_N"/>
</dbReference>
<dbReference type="PANTHER" id="PTHR43864">
    <property type="entry name" value="HYPOXANTHINE/GUANINE PHOSPHORIBOSYLTRANSFERASE"/>
    <property type="match status" value="1"/>
</dbReference>
<sequence length="277" mass="30705">MGRDCDKFSRNQRIVGITKVLTETPNKVVNLNTFTEMFNAAKSTVSEDVVIVRETLEKLSVGKVETVSGAAGGIKFTVDISEEEKEKFEKKLCEIASEEDRVMVGDFLYVTDLIFNPNIIVPAAKILSSIFKDLDVDYVVTIETKGIPLAYEVAKNLGVQLVTVRNRNKVTEGASVYVNYISGTNKRIQTMSLSRKAMKKNSKCVFIDDFMRGGGTAKGIKELLSEFDSELLACGVLVDNNSEGQEKLMDNYISIIEFNGINQEGRAMVNPSDKRTL</sequence>
<evidence type="ECO:0000313" key="9">
    <source>
        <dbReference type="Proteomes" id="UP000481872"/>
    </source>
</evidence>
<keyword evidence="3" id="KW-0238">DNA-binding</keyword>
<evidence type="ECO:0000259" key="6">
    <source>
        <dbReference type="Pfam" id="PF00156"/>
    </source>
</evidence>
<organism evidence="8 9">
    <name type="scientific">Clostridium senegalense</name>
    <dbReference type="NCBI Taxonomy" id="1465809"/>
    <lineage>
        <taxon>Bacteria</taxon>
        <taxon>Bacillati</taxon>
        <taxon>Bacillota</taxon>
        <taxon>Clostridia</taxon>
        <taxon>Eubacteriales</taxon>
        <taxon>Clostridiaceae</taxon>
        <taxon>Clostridium</taxon>
    </lineage>
</organism>
<comment type="subunit">
    <text evidence="1">Homodimer.</text>
</comment>
<dbReference type="PANTHER" id="PTHR43864:SF2">
    <property type="entry name" value="PUR OPERON REPRESSOR"/>
    <property type="match status" value="1"/>
</dbReference>
<keyword evidence="9" id="KW-1185">Reference proteome</keyword>
<dbReference type="GO" id="GO:0045982">
    <property type="term" value="P:negative regulation of purine nucleobase metabolic process"/>
    <property type="evidence" value="ECO:0007669"/>
    <property type="project" value="InterPro"/>
</dbReference>
<comment type="caution">
    <text evidence="8">The sequence shown here is derived from an EMBL/GenBank/DDBJ whole genome shotgun (WGS) entry which is preliminary data.</text>
</comment>
<dbReference type="Proteomes" id="UP000481872">
    <property type="component" value="Unassembled WGS sequence"/>
</dbReference>
<dbReference type="SUPFAM" id="SSF46785">
    <property type="entry name" value="Winged helix' DNA-binding domain"/>
    <property type="match status" value="1"/>
</dbReference>
<dbReference type="SUPFAM" id="SSF53271">
    <property type="entry name" value="PRTase-like"/>
    <property type="match status" value="1"/>
</dbReference>
<dbReference type="NCBIfam" id="TIGR01743">
    <property type="entry name" value="purR_Bsub"/>
    <property type="match status" value="1"/>
</dbReference>
<dbReference type="InterPro" id="IPR036390">
    <property type="entry name" value="WH_DNA-bd_sf"/>
</dbReference>
<dbReference type="InterPro" id="IPR010078">
    <property type="entry name" value="PurR_Bsub"/>
</dbReference>
<evidence type="ECO:0000259" key="7">
    <source>
        <dbReference type="Pfam" id="PF09182"/>
    </source>
</evidence>
<reference evidence="8 9" key="1">
    <citation type="submission" date="2020-02" db="EMBL/GenBank/DDBJ databases">
        <title>Genome assembly of a novel Clostridium senegalense strain.</title>
        <authorList>
            <person name="Gupta T.B."/>
            <person name="Jauregui R."/>
            <person name="Maclean P."/>
            <person name="Nawarathana A."/>
            <person name="Brightwell G."/>
        </authorList>
    </citation>
    <scope>NUCLEOTIDE SEQUENCE [LARGE SCALE GENOMIC DNA]</scope>
    <source>
        <strain evidence="8 9">AGRFS4</strain>
    </source>
</reference>
<dbReference type="CDD" id="cd06223">
    <property type="entry name" value="PRTases_typeI"/>
    <property type="match status" value="1"/>
</dbReference>
<dbReference type="InterPro" id="IPR036388">
    <property type="entry name" value="WH-like_DNA-bd_sf"/>
</dbReference>
<evidence type="ECO:0000313" key="8">
    <source>
        <dbReference type="EMBL" id="NEU05691.1"/>
    </source>
</evidence>
<accession>A0A6M0H769</accession>
<dbReference type="Pfam" id="PF00156">
    <property type="entry name" value="Pribosyltran"/>
    <property type="match status" value="1"/>
</dbReference>
<evidence type="ECO:0000256" key="5">
    <source>
        <dbReference type="ARBA" id="ARBA00049656"/>
    </source>
</evidence>
<protein>
    <submittedName>
        <fullName evidence="8">Pur operon repressor</fullName>
    </submittedName>
</protein>
<keyword evidence="2" id="KW-0805">Transcription regulation</keyword>
<dbReference type="RefSeq" id="WP_061996326.1">
    <property type="nucleotide sequence ID" value="NZ_JAAGPU010000024.1"/>
</dbReference>
<keyword evidence="4" id="KW-0804">Transcription</keyword>
<dbReference type="GO" id="GO:0003677">
    <property type="term" value="F:DNA binding"/>
    <property type="evidence" value="ECO:0007669"/>
    <property type="project" value="UniProtKB-KW"/>
</dbReference>
<dbReference type="Gene3D" id="3.40.50.2020">
    <property type="match status" value="1"/>
</dbReference>
<dbReference type="Gene3D" id="1.10.10.10">
    <property type="entry name" value="Winged helix-like DNA-binding domain superfamily/Winged helix DNA-binding domain"/>
    <property type="match status" value="1"/>
</dbReference>